<dbReference type="EMBL" id="RBZW01000059">
    <property type="protein sequence ID" value="THE63445.1"/>
    <property type="molecule type" value="Genomic_DNA"/>
</dbReference>
<reference evidence="3 4" key="1">
    <citation type="submission" date="2018-10" db="EMBL/GenBank/DDBJ databases">
        <title>Natronolimnobius sp. XQ-INN 246 isolated from Inner Mongolia Autonomous Region of China.</title>
        <authorList>
            <person name="Xue Q."/>
        </authorList>
    </citation>
    <scope>NUCLEOTIDE SEQUENCE [LARGE SCALE GENOMIC DNA]</scope>
    <source>
        <strain evidence="3 4">XQ-INN 246</strain>
    </source>
</reference>
<evidence type="ECO:0000259" key="2">
    <source>
        <dbReference type="Pfam" id="PF26514"/>
    </source>
</evidence>
<comment type="caution">
    <text evidence="3">The sequence shown here is derived from an EMBL/GenBank/DDBJ whole genome shotgun (WGS) entry which is preliminary data.</text>
</comment>
<proteinExistence type="predicted"/>
<keyword evidence="1" id="KW-1133">Transmembrane helix</keyword>
<feature type="domain" description="DUF8173" evidence="2">
    <location>
        <begin position="202"/>
        <end position="341"/>
    </location>
</feature>
<feature type="transmembrane region" description="Helical" evidence="1">
    <location>
        <begin position="331"/>
        <end position="349"/>
    </location>
</feature>
<organism evidence="3 4">
    <name type="scientific">Salinadaptatus halalkaliphilus</name>
    <dbReference type="NCBI Taxonomy" id="2419781"/>
    <lineage>
        <taxon>Archaea</taxon>
        <taxon>Methanobacteriati</taxon>
        <taxon>Methanobacteriota</taxon>
        <taxon>Stenosarchaea group</taxon>
        <taxon>Halobacteria</taxon>
        <taxon>Halobacteriales</taxon>
        <taxon>Natrialbaceae</taxon>
        <taxon>Salinadaptatus</taxon>
    </lineage>
</organism>
<accession>A0A4S3TKI5</accession>
<keyword evidence="1" id="KW-0472">Membrane</keyword>
<feature type="transmembrane region" description="Helical" evidence="1">
    <location>
        <begin position="203"/>
        <end position="224"/>
    </location>
</feature>
<sequence>MTCFITAECRTIIVLTLVPVLVLSLRVGTVAGQSVEGAFGMIVVEEDETYDRIEGVGGSIVVYGTVTGDVSGAAGNIHVAEGGTVEGSIAGAAGNININGDIRGDVSGGGGGYVEVGETAQIGGDVAVGSGYLSVDGAIDGNVNAGAETIVLGPNANIGGEFRYDAESFTEDPNATVAGGVVHEPDIGGTVGDVVDVFTVPPWITTIYGLIANLLLGIVLLAAFPSFSSGVATRVADDPLVSGGVGILSMIAIPILLVLVAITIVGIPLAIAGGFGFAIAIWIGVVYGQYAIGTWVLGLAGVGNRWLALMVGLVGFAILSAIPFLGRLLELIAFLLGVGALALGLHKGYRTRHSGRVGGRQTTLEEVASDASTEQEEQS</sequence>
<feature type="transmembrane region" description="Helical" evidence="1">
    <location>
        <begin position="277"/>
        <end position="299"/>
    </location>
</feature>
<feature type="transmembrane region" description="Helical" evidence="1">
    <location>
        <begin position="306"/>
        <end position="325"/>
    </location>
</feature>
<gene>
    <name evidence="3" type="ORF">D8Y22_18260</name>
</gene>
<protein>
    <submittedName>
        <fullName evidence="3">Cell shape determination protein CcmA</fullName>
    </submittedName>
</protein>
<name>A0A4S3TKI5_9EURY</name>
<dbReference type="Proteomes" id="UP000318864">
    <property type="component" value="Unassembled WGS sequence"/>
</dbReference>
<dbReference type="Pfam" id="PF26514">
    <property type="entry name" value="DUF8173"/>
    <property type="match status" value="1"/>
</dbReference>
<dbReference type="OrthoDB" id="293642at2157"/>
<keyword evidence="1" id="KW-0812">Transmembrane</keyword>
<keyword evidence="4" id="KW-1185">Reference proteome</keyword>
<dbReference type="InterPro" id="IPR058486">
    <property type="entry name" value="DUF8173"/>
</dbReference>
<dbReference type="AlphaFoldDB" id="A0A4S3TKI5"/>
<evidence type="ECO:0000313" key="3">
    <source>
        <dbReference type="EMBL" id="THE63445.1"/>
    </source>
</evidence>
<dbReference type="RefSeq" id="WP_141466099.1">
    <property type="nucleotide sequence ID" value="NZ_RBZW01000059.1"/>
</dbReference>
<evidence type="ECO:0000256" key="1">
    <source>
        <dbReference type="SAM" id="Phobius"/>
    </source>
</evidence>
<feature type="transmembrane region" description="Helical" evidence="1">
    <location>
        <begin position="245"/>
        <end position="271"/>
    </location>
</feature>
<evidence type="ECO:0000313" key="4">
    <source>
        <dbReference type="Proteomes" id="UP000318864"/>
    </source>
</evidence>